<keyword evidence="4" id="KW-1185">Reference proteome</keyword>
<dbReference type="EMBL" id="JBHUHQ010000016">
    <property type="protein sequence ID" value="MFD2044976.1"/>
    <property type="molecule type" value="Genomic_DNA"/>
</dbReference>
<reference evidence="4" key="1">
    <citation type="journal article" date="2019" name="Int. J. Syst. Evol. Microbiol.">
        <title>The Global Catalogue of Microorganisms (GCM) 10K type strain sequencing project: providing services to taxonomists for standard genome sequencing and annotation.</title>
        <authorList>
            <consortium name="The Broad Institute Genomics Platform"/>
            <consortium name="The Broad Institute Genome Sequencing Center for Infectious Disease"/>
            <person name="Wu L."/>
            <person name="Ma J."/>
        </authorList>
    </citation>
    <scope>NUCLEOTIDE SEQUENCE [LARGE SCALE GENOMIC DNA]</scope>
    <source>
        <strain evidence="4">R28</strain>
    </source>
</reference>
<protein>
    <submittedName>
        <fullName evidence="3">VanZ family protein</fullName>
    </submittedName>
</protein>
<evidence type="ECO:0000313" key="4">
    <source>
        <dbReference type="Proteomes" id="UP001597383"/>
    </source>
</evidence>
<feature type="domain" description="VanZ-like" evidence="2">
    <location>
        <begin position="7"/>
        <end position="153"/>
    </location>
</feature>
<organism evidence="3 4">
    <name type="scientific">Ornithinibacillus salinisoli</name>
    <dbReference type="NCBI Taxonomy" id="1848459"/>
    <lineage>
        <taxon>Bacteria</taxon>
        <taxon>Bacillati</taxon>
        <taxon>Bacillota</taxon>
        <taxon>Bacilli</taxon>
        <taxon>Bacillales</taxon>
        <taxon>Bacillaceae</taxon>
        <taxon>Ornithinibacillus</taxon>
    </lineage>
</organism>
<feature type="transmembrane region" description="Helical" evidence="1">
    <location>
        <begin position="100"/>
        <end position="117"/>
    </location>
</feature>
<gene>
    <name evidence="3" type="ORF">ACFSJF_11900</name>
</gene>
<comment type="caution">
    <text evidence="3">The sequence shown here is derived from an EMBL/GenBank/DDBJ whole genome shotgun (WGS) entry which is preliminary data.</text>
</comment>
<dbReference type="Proteomes" id="UP001597383">
    <property type="component" value="Unassembled WGS sequence"/>
</dbReference>
<keyword evidence="1" id="KW-0472">Membrane</keyword>
<evidence type="ECO:0000256" key="1">
    <source>
        <dbReference type="SAM" id="Phobius"/>
    </source>
</evidence>
<feature type="transmembrane region" description="Helical" evidence="1">
    <location>
        <begin position="137"/>
        <end position="156"/>
    </location>
</feature>
<accession>A0ABW4W0V7</accession>
<dbReference type="InterPro" id="IPR016747">
    <property type="entry name" value="Phosphotransbutyrylase"/>
</dbReference>
<keyword evidence="1" id="KW-1133">Transmembrane helix</keyword>
<proteinExistence type="predicted"/>
<dbReference type="PANTHER" id="PTHR28008">
    <property type="entry name" value="DOMAIN PROTEIN, PUTATIVE (AFU_ORTHOLOGUE AFUA_3G10980)-RELATED"/>
    <property type="match status" value="1"/>
</dbReference>
<evidence type="ECO:0000313" key="3">
    <source>
        <dbReference type="EMBL" id="MFD2044976.1"/>
    </source>
</evidence>
<dbReference type="InterPro" id="IPR006976">
    <property type="entry name" value="VanZ-like"/>
</dbReference>
<dbReference type="PIRSF" id="PIRSF019083">
    <property type="entry name" value="UCP019083_VanZ"/>
    <property type="match status" value="1"/>
</dbReference>
<name>A0ABW4W0V7_9BACI</name>
<dbReference type="NCBIfam" id="NF037970">
    <property type="entry name" value="vanZ_1"/>
    <property type="match status" value="1"/>
</dbReference>
<dbReference type="PANTHER" id="PTHR28008:SF1">
    <property type="entry name" value="DOMAIN PROTEIN, PUTATIVE (AFU_ORTHOLOGUE AFUA_3G10980)-RELATED"/>
    <property type="match status" value="1"/>
</dbReference>
<dbReference type="Pfam" id="PF04892">
    <property type="entry name" value="VanZ"/>
    <property type="match status" value="1"/>
</dbReference>
<sequence length="163" mass="19226">MRTYFYWLYPIGWMLIIFYSSSQPYEDQDMKPMLSNTIDLSFLERYLDWIVFTYHRSEVSVANLGVEGFIEFFIRKGAHVTVFFVLFYLLFLAIRKTTNISKWTTIIVSLLLTIAYASIDEFHQGLTPNRTPYIGDVLLDSFGALLASLLLVYFHYRRRNNAK</sequence>
<feature type="transmembrane region" description="Helical" evidence="1">
    <location>
        <begin position="7"/>
        <end position="25"/>
    </location>
</feature>
<keyword evidence="1" id="KW-0812">Transmembrane</keyword>
<evidence type="ECO:0000259" key="2">
    <source>
        <dbReference type="Pfam" id="PF04892"/>
    </source>
</evidence>
<feature type="transmembrane region" description="Helical" evidence="1">
    <location>
        <begin position="73"/>
        <end position="93"/>
    </location>
</feature>